<feature type="domain" description="TonB-dependent receptor-like beta-barrel" evidence="11">
    <location>
        <begin position="507"/>
        <end position="888"/>
    </location>
</feature>
<dbReference type="Pfam" id="PF00593">
    <property type="entry name" value="TonB_dep_Rec_b-barrel"/>
    <property type="match status" value="1"/>
</dbReference>
<dbReference type="AlphaFoldDB" id="A0A1G6JTN6"/>
<evidence type="ECO:0000256" key="10">
    <source>
        <dbReference type="SAM" id="Phobius"/>
    </source>
</evidence>
<dbReference type="InterPro" id="IPR008969">
    <property type="entry name" value="CarboxyPept-like_regulatory"/>
</dbReference>
<name>A0A1G6JTN6_NIADE</name>
<evidence type="ECO:0000256" key="9">
    <source>
        <dbReference type="RuleBase" id="RU003357"/>
    </source>
</evidence>
<reference evidence="14" key="1">
    <citation type="submission" date="2016-10" db="EMBL/GenBank/DDBJ databases">
        <authorList>
            <person name="Varghese N."/>
            <person name="Submissions S."/>
        </authorList>
    </citation>
    <scope>NUCLEOTIDE SEQUENCE [LARGE SCALE GENOMIC DNA]</scope>
    <source>
        <strain evidence="14">DSM 25811 / CCM 8410 / LMG 26954 / E90</strain>
    </source>
</reference>
<comment type="similarity">
    <text evidence="8 9">Belongs to the TonB-dependent receptor family.</text>
</comment>
<dbReference type="InterPro" id="IPR036942">
    <property type="entry name" value="Beta-barrel_TonB_sf"/>
</dbReference>
<dbReference type="Gene3D" id="2.170.130.10">
    <property type="entry name" value="TonB-dependent receptor, plug domain"/>
    <property type="match status" value="1"/>
</dbReference>
<dbReference type="PROSITE" id="PS52016">
    <property type="entry name" value="TONB_DEPENDENT_REC_3"/>
    <property type="match status" value="1"/>
</dbReference>
<dbReference type="EMBL" id="FMZO01000001">
    <property type="protein sequence ID" value="SDC22057.1"/>
    <property type="molecule type" value="Genomic_DNA"/>
</dbReference>
<evidence type="ECO:0000259" key="12">
    <source>
        <dbReference type="Pfam" id="PF07715"/>
    </source>
</evidence>
<evidence type="ECO:0000256" key="8">
    <source>
        <dbReference type="PROSITE-ProRule" id="PRU01360"/>
    </source>
</evidence>
<dbReference type="InterPro" id="IPR023997">
    <property type="entry name" value="TonB-dep_OMP_SusC/RagA_CS"/>
</dbReference>
<dbReference type="Pfam" id="PF13715">
    <property type="entry name" value="CarbopepD_reg_2"/>
    <property type="match status" value="1"/>
</dbReference>
<dbReference type="InterPro" id="IPR039426">
    <property type="entry name" value="TonB-dep_rcpt-like"/>
</dbReference>
<comment type="subcellular location">
    <subcellularLocation>
        <location evidence="1 8">Cell outer membrane</location>
        <topology evidence="1 8">Multi-pass membrane protein</topology>
    </subcellularLocation>
</comment>
<dbReference type="InterPro" id="IPR037066">
    <property type="entry name" value="Plug_dom_sf"/>
</dbReference>
<evidence type="ECO:0000259" key="11">
    <source>
        <dbReference type="Pfam" id="PF00593"/>
    </source>
</evidence>
<keyword evidence="5 9" id="KW-0798">TonB box</keyword>
<keyword evidence="6 8" id="KW-0472">Membrane</keyword>
<organism evidence="13 14">
    <name type="scientific">Niabella drilacis (strain DSM 25811 / CCM 8410 / CCUG 62505 / LMG 26954 / E90)</name>
    <dbReference type="NCBI Taxonomy" id="1285928"/>
    <lineage>
        <taxon>Bacteria</taxon>
        <taxon>Pseudomonadati</taxon>
        <taxon>Bacteroidota</taxon>
        <taxon>Chitinophagia</taxon>
        <taxon>Chitinophagales</taxon>
        <taxon>Chitinophagaceae</taxon>
        <taxon>Niabella</taxon>
    </lineage>
</organism>
<dbReference type="STRING" id="1285928.SAMN04487894_101636"/>
<keyword evidence="4 8" id="KW-0812">Transmembrane</keyword>
<keyword evidence="14" id="KW-1185">Reference proteome</keyword>
<dbReference type="InterPro" id="IPR012910">
    <property type="entry name" value="Plug_dom"/>
</dbReference>
<proteinExistence type="inferred from homology"/>
<evidence type="ECO:0000256" key="7">
    <source>
        <dbReference type="ARBA" id="ARBA00023237"/>
    </source>
</evidence>
<protein>
    <submittedName>
        <fullName evidence="13">Iron complex outermembrane recepter protein</fullName>
    </submittedName>
</protein>
<evidence type="ECO:0000256" key="6">
    <source>
        <dbReference type="ARBA" id="ARBA00023136"/>
    </source>
</evidence>
<dbReference type="NCBIfam" id="TIGR04056">
    <property type="entry name" value="OMP_RagA_SusC"/>
    <property type="match status" value="1"/>
</dbReference>
<dbReference type="InterPro" id="IPR023996">
    <property type="entry name" value="TonB-dep_OMP_SusC/RagA"/>
</dbReference>
<keyword evidence="7 8" id="KW-0998">Cell outer membrane</keyword>
<dbReference type="Gene3D" id="2.60.40.1120">
    <property type="entry name" value="Carboxypeptidase-like, regulatory domain"/>
    <property type="match status" value="1"/>
</dbReference>
<gene>
    <name evidence="13" type="ORF">SAMN04487894_101636</name>
</gene>
<dbReference type="GO" id="GO:0009279">
    <property type="term" value="C:cell outer membrane"/>
    <property type="evidence" value="ECO:0007669"/>
    <property type="project" value="UniProtKB-SubCell"/>
</dbReference>
<keyword evidence="10" id="KW-1133">Transmembrane helix</keyword>
<dbReference type="Pfam" id="PF07715">
    <property type="entry name" value="Plug"/>
    <property type="match status" value="1"/>
</dbReference>
<evidence type="ECO:0000256" key="2">
    <source>
        <dbReference type="ARBA" id="ARBA00022448"/>
    </source>
</evidence>
<evidence type="ECO:0000313" key="14">
    <source>
        <dbReference type="Proteomes" id="UP000198757"/>
    </source>
</evidence>
<feature type="transmembrane region" description="Helical" evidence="10">
    <location>
        <begin position="33"/>
        <end position="51"/>
    </location>
</feature>
<evidence type="ECO:0000256" key="1">
    <source>
        <dbReference type="ARBA" id="ARBA00004571"/>
    </source>
</evidence>
<keyword evidence="2 8" id="KW-0813">Transport</keyword>
<keyword evidence="3 8" id="KW-1134">Transmembrane beta strand</keyword>
<dbReference type="InterPro" id="IPR000531">
    <property type="entry name" value="Beta-barrel_TonB"/>
</dbReference>
<evidence type="ECO:0000313" key="13">
    <source>
        <dbReference type="EMBL" id="SDC22057.1"/>
    </source>
</evidence>
<dbReference type="SUPFAM" id="SSF49464">
    <property type="entry name" value="Carboxypeptidase regulatory domain-like"/>
    <property type="match status" value="1"/>
</dbReference>
<dbReference type="SUPFAM" id="SSF56935">
    <property type="entry name" value="Porins"/>
    <property type="match status" value="1"/>
</dbReference>
<evidence type="ECO:0000256" key="3">
    <source>
        <dbReference type="ARBA" id="ARBA00022452"/>
    </source>
</evidence>
<sequence length="1020" mass="111367">MYSVHNKNIHESPFRNLNQINESTGMRMKIKSLVQSLMIFVFLLVTAAAVAQTNIIQGKVTDDKNQPVAGATIEIKGSQTATLSKDDGSFILNVPANAKTLQVSFVGYATQDVAITGDDLSISLKPSQQALEEVVVIGYGTARKKDLTGAMVTINEKNFNKGIMTNPDQLIQGKTPGVMVINNTGQPGGTVTVRIRGNSSIRASNNPLFVLDGIPMSGNSPLPAGRGDFSSDRGNPLTYLNPGDIASMDILKDASATAIYGSRGANGVVLITTKKGKAGQPIISAGASVGTSRIREYPQILDAARFREAVKFYTPNDAATADFGSNVDAFEAITRSAITQNYYADVAGGTEHGKYRLSGGYMNQNGIIIGSQLKKYTANFTGNFRFLENRRLGLDFALFVTQLNNKYAPISAMVGSQGNVISQALQWNPTRPLRDEKGNPTFVSTTTRNPLASIDAFKDQAVTNTIVANIAPYYKITDELEYKFMYSAMRQTGSRRGMYRAGLINPSSANNEEAFISNNAETNQQMTHTLSYNKQINPDLSINAVAGYEYLDYDFDNNSSYGRGFNYLGLDYWNYLQYTTVSTREIASYRSPTNQLQSEFLRGAFNYLDRYLLTATVRRDGSTKFGKNYKYAVFPSLAFAWNVAEEGFLKGNSNINQLKFRVGWGKTGNQEFLSGASLNRFVFGTGVYNQTNIKNDNLKWETSTTLNVGIDFAVLHNRISGSIDYFNKTTTDALFEQTLAPPGPAGRIWVNLEGEIINKGVEIALTGNIIRKNGWNWDLSANATFLKNSVSGLLGYYETAALRGQGFSGVTGQRMVNDQPLNVWYLAKFEGIDPETGMSMYRGLDGSVSTKNDPATNKFYLNSPNPKTLLGVSTNLSYKKFSFAANINGALGHYLFNNTAATTLGVSNLSARNIGSAFFNTAVKESTSNSAAPSDRYLEKGNYMKMANMTFSYKVGDIGSTLRNFNISLTGQNLFVITKYTGFDPEVNTDGSSGGIASLGIEYLPYPPARTILLGINFSL</sequence>
<feature type="domain" description="TonB-dependent receptor plug" evidence="12">
    <location>
        <begin position="144"/>
        <end position="268"/>
    </location>
</feature>
<accession>A0A1G6JTN6</accession>
<evidence type="ECO:0000256" key="5">
    <source>
        <dbReference type="ARBA" id="ARBA00023077"/>
    </source>
</evidence>
<evidence type="ECO:0000256" key="4">
    <source>
        <dbReference type="ARBA" id="ARBA00022692"/>
    </source>
</evidence>
<dbReference type="Proteomes" id="UP000198757">
    <property type="component" value="Unassembled WGS sequence"/>
</dbReference>
<dbReference type="NCBIfam" id="TIGR04057">
    <property type="entry name" value="SusC_RagA_signa"/>
    <property type="match status" value="1"/>
</dbReference>
<dbReference type="Gene3D" id="2.40.170.20">
    <property type="entry name" value="TonB-dependent receptor, beta-barrel domain"/>
    <property type="match status" value="1"/>
</dbReference>